<evidence type="ECO:0000313" key="2">
    <source>
        <dbReference type="Proteomes" id="UP000182836"/>
    </source>
</evidence>
<accession>A0A1G8HR32</accession>
<organism evidence="1 2">
    <name type="scientific">Aneurinibacillus migulanus</name>
    <name type="common">Bacillus migulanus</name>
    <dbReference type="NCBI Taxonomy" id="47500"/>
    <lineage>
        <taxon>Bacteria</taxon>
        <taxon>Bacillati</taxon>
        <taxon>Bacillota</taxon>
        <taxon>Bacilli</taxon>
        <taxon>Bacillales</taxon>
        <taxon>Paenibacillaceae</taxon>
        <taxon>Aneurinibacillus group</taxon>
        <taxon>Aneurinibacillus</taxon>
    </lineage>
</organism>
<dbReference type="Proteomes" id="UP000182836">
    <property type="component" value="Unassembled WGS sequence"/>
</dbReference>
<sequence>MLHLLCYTCEDHFFSGESGKDYVCPFCHAKLEPNGAALPLDEPDNMSQPLA</sequence>
<protein>
    <submittedName>
        <fullName evidence="1">Uncharacterized protein</fullName>
    </submittedName>
</protein>
<reference evidence="1 2" key="1">
    <citation type="submission" date="2016-10" db="EMBL/GenBank/DDBJ databases">
        <authorList>
            <person name="de Groot N.N."/>
        </authorList>
    </citation>
    <scope>NUCLEOTIDE SEQUENCE [LARGE SCALE GENOMIC DNA]</scope>
    <source>
        <strain evidence="1 2">DSM 2895</strain>
    </source>
</reference>
<dbReference type="GeneID" id="43759396"/>
<evidence type="ECO:0000313" key="1">
    <source>
        <dbReference type="EMBL" id="SDI09108.1"/>
    </source>
</evidence>
<name>A0A1G8HR32_ANEMI</name>
<dbReference type="EMBL" id="FNED01000001">
    <property type="protein sequence ID" value="SDI09108.1"/>
    <property type="molecule type" value="Genomic_DNA"/>
</dbReference>
<gene>
    <name evidence="1" type="ORF">SAMN04487909_101518</name>
</gene>
<dbReference type="RefSeq" id="WP_158502515.1">
    <property type="nucleotide sequence ID" value="NZ_BJOA01000005.1"/>
</dbReference>
<proteinExistence type="predicted"/>
<dbReference type="OrthoDB" id="9943182at2"/>
<dbReference type="AlphaFoldDB" id="A0A1G8HR32"/>